<dbReference type="Gene3D" id="2.60.120.10">
    <property type="entry name" value="Jelly Rolls"/>
    <property type="match status" value="1"/>
</dbReference>
<reference evidence="15" key="1">
    <citation type="submission" date="2022-07" db="EMBL/GenBank/DDBJ databases">
        <title>Genome analysis of Parmales, a sister group of diatoms, reveals the evolutionary specialization of diatoms from phago-mixotrophs to photoautotrophs.</title>
        <authorList>
            <person name="Ban H."/>
            <person name="Sato S."/>
            <person name="Yoshikawa S."/>
            <person name="Kazumasa Y."/>
            <person name="Nakamura Y."/>
            <person name="Ichinomiya M."/>
            <person name="Saitoh K."/>
            <person name="Sato N."/>
            <person name="Blanc-Mathieu R."/>
            <person name="Endo H."/>
            <person name="Kuwata A."/>
            <person name="Ogata H."/>
        </authorList>
    </citation>
    <scope>NUCLEOTIDE SEQUENCE</scope>
</reference>
<dbReference type="Gene3D" id="1.10.287.630">
    <property type="entry name" value="Helix hairpin bin"/>
    <property type="match status" value="1"/>
</dbReference>
<name>A0A9W7E667_9STRA</name>
<organism evidence="15 16">
    <name type="scientific">Triparma retinervis</name>
    <dbReference type="NCBI Taxonomy" id="2557542"/>
    <lineage>
        <taxon>Eukaryota</taxon>
        <taxon>Sar</taxon>
        <taxon>Stramenopiles</taxon>
        <taxon>Ochrophyta</taxon>
        <taxon>Bolidophyceae</taxon>
        <taxon>Parmales</taxon>
        <taxon>Triparmaceae</taxon>
        <taxon>Triparma</taxon>
    </lineage>
</organism>
<dbReference type="InterPro" id="IPR000595">
    <property type="entry name" value="cNMP-bd_dom"/>
</dbReference>
<comment type="subcellular location">
    <subcellularLocation>
        <location evidence="1">Membrane</location>
        <topology evidence="1">Multi-pass membrane protein</topology>
    </subcellularLocation>
</comment>
<feature type="compositionally biased region" description="Basic and acidic residues" evidence="12">
    <location>
        <begin position="112"/>
        <end position="129"/>
    </location>
</feature>
<evidence type="ECO:0000256" key="12">
    <source>
        <dbReference type="SAM" id="MobiDB-lite"/>
    </source>
</evidence>
<dbReference type="Pfam" id="PF00027">
    <property type="entry name" value="cNMP_binding"/>
    <property type="match status" value="1"/>
</dbReference>
<keyword evidence="11" id="KW-0407">Ion channel</keyword>
<evidence type="ECO:0000256" key="8">
    <source>
        <dbReference type="ARBA" id="ARBA00022989"/>
    </source>
</evidence>
<dbReference type="InterPro" id="IPR005821">
    <property type="entry name" value="Ion_trans_dom"/>
</dbReference>
<comment type="caution">
    <text evidence="15">The sequence shown here is derived from an EMBL/GenBank/DDBJ whole genome shotgun (WGS) entry which is preliminary data.</text>
</comment>
<dbReference type="PROSITE" id="PS50042">
    <property type="entry name" value="CNMP_BINDING_3"/>
    <property type="match status" value="1"/>
</dbReference>
<evidence type="ECO:0000256" key="2">
    <source>
        <dbReference type="ARBA" id="ARBA00022448"/>
    </source>
</evidence>
<dbReference type="InterPro" id="IPR014710">
    <property type="entry name" value="RmlC-like_jellyroll"/>
</dbReference>
<evidence type="ECO:0000259" key="14">
    <source>
        <dbReference type="PROSITE" id="PS50042"/>
    </source>
</evidence>
<evidence type="ECO:0000256" key="5">
    <source>
        <dbReference type="ARBA" id="ARBA00022826"/>
    </source>
</evidence>
<dbReference type="CDD" id="cd00038">
    <property type="entry name" value="CAP_ED"/>
    <property type="match status" value="1"/>
</dbReference>
<feature type="region of interest" description="Disordered" evidence="12">
    <location>
        <begin position="142"/>
        <end position="185"/>
    </location>
</feature>
<keyword evidence="2" id="KW-0813">Transport</keyword>
<gene>
    <name evidence="15" type="ORF">TrRE_jg2627</name>
</gene>
<evidence type="ECO:0000313" key="16">
    <source>
        <dbReference type="Proteomes" id="UP001165082"/>
    </source>
</evidence>
<dbReference type="InterPro" id="IPR018490">
    <property type="entry name" value="cNMP-bd_dom_sf"/>
</dbReference>
<dbReference type="Proteomes" id="UP001165082">
    <property type="component" value="Unassembled WGS sequence"/>
</dbReference>
<dbReference type="PANTHER" id="PTHR10217">
    <property type="entry name" value="VOLTAGE AND LIGAND GATED POTASSIUM CHANNEL"/>
    <property type="match status" value="1"/>
</dbReference>
<keyword evidence="6" id="KW-0851">Voltage-gated channel</keyword>
<accession>A0A9W7E667</accession>
<dbReference type="InterPro" id="IPR050818">
    <property type="entry name" value="KCNH_animal-type"/>
</dbReference>
<evidence type="ECO:0000256" key="10">
    <source>
        <dbReference type="ARBA" id="ARBA00023136"/>
    </source>
</evidence>
<feature type="transmembrane region" description="Helical" evidence="13">
    <location>
        <begin position="249"/>
        <end position="271"/>
    </location>
</feature>
<keyword evidence="3" id="KW-0633">Potassium transport</keyword>
<feature type="transmembrane region" description="Helical" evidence="13">
    <location>
        <begin position="292"/>
        <end position="317"/>
    </location>
</feature>
<keyword evidence="16" id="KW-1185">Reference proteome</keyword>
<dbReference type="GO" id="GO:0005886">
    <property type="term" value="C:plasma membrane"/>
    <property type="evidence" value="ECO:0007669"/>
    <property type="project" value="TreeGrafter"/>
</dbReference>
<keyword evidence="9" id="KW-0406">Ion transport</keyword>
<evidence type="ECO:0000256" key="4">
    <source>
        <dbReference type="ARBA" id="ARBA00022692"/>
    </source>
</evidence>
<dbReference type="PANTHER" id="PTHR10217:SF435">
    <property type="entry name" value="POTASSIUM VOLTAGE-GATED CHANNEL PROTEIN EAG"/>
    <property type="match status" value="1"/>
</dbReference>
<feature type="transmembrane region" description="Helical" evidence="13">
    <location>
        <begin position="470"/>
        <end position="491"/>
    </location>
</feature>
<sequence>MPKHSHQKSPAQHGLAAVVPVQGASQSPQQREGRFSRIDLLKKAGSLFKSNKQAAGEEKDDETKKFAHKAELMKNIRSGRNMYLSKKKSEDGARNFNSIFPDIQTHCSGRTRHTDNLRPRVSSREKSVREGSGIINQIVRSQSQAHGFGKVSSPNESKKQLQARLSGKEHNDRRASARRGSINPGSLTMMDDRPKLVNADGEWAVHPDDTDFRAWFMATLLLVIYNSVMLPFELMFYDVPSTVPRHTEIWFWLDTLIDFIFLTDLWITFRVGYIDEEKGELVVTRSKIRDRYIWNGTFFIDLVSSIPFDLLILIFFGSTDDDTSVLSILALAKTFRLLRIGRLAKYMSDQGIVSFIRIARIIFIYLMLAHWGGCVFYLIMKSWDSSDKTWMSRYAYENGYAPVGAESEHDVTFSFLPCIDTNTTDSLGDDTATPTCFSIPKMSQYWIVMYQSMMIMMGESIATQNDGERVFGLTMSLVGACLTSMMFGQMVQIVSGMDREESRYDDMMSNVADQVSQLALLPETHQRIKDYYEFQWRMNSGMDRKQFLASLSPCLRTEILLSVYADVVSNVPFFQVPEAPDLITMIVLYLDTAFYLPSDIIVHEGELTTNQSCLYFLTLGTVAVFKEDKPDLALVKMQEGSYFGEMGYLSLGSKRTSSICALTNCDIAMLQFKDIDTLIELYPAFALKMSKEGRKNMAKYRTTNKFSQPIYLEKQAGTTRLRKKTLSGPSSSLAATSAMNSIEDPMTIKSKMAVTCKTMH</sequence>
<dbReference type="OrthoDB" id="421226at2759"/>
<evidence type="ECO:0000313" key="15">
    <source>
        <dbReference type="EMBL" id="GMH67502.1"/>
    </source>
</evidence>
<feature type="transmembrane region" description="Helical" evidence="13">
    <location>
        <begin position="214"/>
        <end position="237"/>
    </location>
</feature>
<proteinExistence type="predicted"/>
<dbReference type="SUPFAM" id="SSF81324">
    <property type="entry name" value="Voltage-gated potassium channels"/>
    <property type="match status" value="1"/>
</dbReference>
<feature type="compositionally biased region" description="Basic and acidic residues" evidence="12">
    <location>
        <begin position="166"/>
        <end position="175"/>
    </location>
</feature>
<evidence type="ECO:0000256" key="7">
    <source>
        <dbReference type="ARBA" id="ARBA00022958"/>
    </source>
</evidence>
<evidence type="ECO:0000256" key="13">
    <source>
        <dbReference type="SAM" id="Phobius"/>
    </source>
</evidence>
<feature type="region of interest" description="Disordered" evidence="12">
    <location>
        <begin position="110"/>
        <end position="130"/>
    </location>
</feature>
<evidence type="ECO:0000256" key="3">
    <source>
        <dbReference type="ARBA" id="ARBA00022538"/>
    </source>
</evidence>
<evidence type="ECO:0000256" key="11">
    <source>
        <dbReference type="ARBA" id="ARBA00023303"/>
    </source>
</evidence>
<feature type="transmembrane region" description="Helical" evidence="13">
    <location>
        <begin position="362"/>
        <end position="380"/>
    </location>
</feature>
<dbReference type="SUPFAM" id="SSF51206">
    <property type="entry name" value="cAMP-binding domain-like"/>
    <property type="match status" value="1"/>
</dbReference>
<dbReference type="EMBL" id="BRXZ01004052">
    <property type="protein sequence ID" value="GMH67502.1"/>
    <property type="molecule type" value="Genomic_DNA"/>
</dbReference>
<evidence type="ECO:0000256" key="6">
    <source>
        <dbReference type="ARBA" id="ARBA00022882"/>
    </source>
</evidence>
<feature type="domain" description="Cyclic nucleotide-binding" evidence="14">
    <location>
        <begin position="614"/>
        <end position="679"/>
    </location>
</feature>
<keyword evidence="8 13" id="KW-1133">Transmembrane helix</keyword>
<dbReference type="GO" id="GO:0034702">
    <property type="term" value="C:monoatomic ion channel complex"/>
    <property type="evidence" value="ECO:0007669"/>
    <property type="project" value="UniProtKB-KW"/>
</dbReference>
<keyword evidence="5" id="KW-0631">Potassium channel</keyword>
<dbReference type="PRINTS" id="PR01463">
    <property type="entry name" value="EAGCHANLFMLY"/>
</dbReference>
<evidence type="ECO:0000256" key="9">
    <source>
        <dbReference type="ARBA" id="ARBA00023065"/>
    </source>
</evidence>
<dbReference type="Gene3D" id="1.10.287.70">
    <property type="match status" value="1"/>
</dbReference>
<dbReference type="Pfam" id="PF00520">
    <property type="entry name" value="Ion_trans"/>
    <property type="match status" value="1"/>
</dbReference>
<feature type="region of interest" description="Disordered" evidence="12">
    <location>
        <begin position="1"/>
        <end position="38"/>
    </location>
</feature>
<dbReference type="GO" id="GO:0005249">
    <property type="term" value="F:voltage-gated potassium channel activity"/>
    <property type="evidence" value="ECO:0007669"/>
    <property type="project" value="InterPro"/>
</dbReference>
<keyword evidence="4 13" id="KW-0812">Transmembrane</keyword>
<dbReference type="InterPro" id="IPR003938">
    <property type="entry name" value="K_chnl_volt-dep_EAG/ELK/ERG"/>
</dbReference>
<keyword evidence="7" id="KW-0630">Potassium</keyword>
<dbReference type="SMART" id="SM00100">
    <property type="entry name" value="cNMP"/>
    <property type="match status" value="1"/>
</dbReference>
<protein>
    <recommendedName>
        <fullName evidence="14">Cyclic nucleotide-binding domain-containing protein</fullName>
    </recommendedName>
</protein>
<dbReference type="AlphaFoldDB" id="A0A9W7E667"/>
<dbReference type="GO" id="GO:0042391">
    <property type="term" value="P:regulation of membrane potential"/>
    <property type="evidence" value="ECO:0007669"/>
    <property type="project" value="TreeGrafter"/>
</dbReference>
<evidence type="ECO:0000256" key="1">
    <source>
        <dbReference type="ARBA" id="ARBA00004141"/>
    </source>
</evidence>
<keyword evidence="10 13" id="KW-0472">Membrane</keyword>